<comment type="cofactor">
    <cofactor evidence="1 12">
        <name>Mg(2+)</name>
        <dbReference type="ChEBI" id="CHEBI:18420"/>
    </cofactor>
</comment>
<dbReference type="AlphaFoldDB" id="A0A1I5F4P8"/>
<dbReference type="RefSeq" id="WP_004309147.1">
    <property type="nucleotide sequence ID" value="NZ_FOUM01000074.1"/>
</dbReference>
<comment type="subunit">
    <text evidence="3">Monomer.</text>
</comment>
<dbReference type="PIRSF" id="PIRSF004682">
    <property type="entry name" value="GmhB"/>
    <property type="match status" value="1"/>
</dbReference>
<keyword evidence="5 12" id="KW-0479">Metal-binding</keyword>
<evidence type="ECO:0000313" key="13">
    <source>
        <dbReference type="EMBL" id="KAB6085403.1"/>
    </source>
</evidence>
<dbReference type="InterPro" id="IPR023214">
    <property type="entry name" value="HAD_sf"/>
</dbReference>
<comment type="similarity">
    <text evidence="9">Belongs to the gmhB family.</text>
</comment>
<evidence type="ECO:0000256" key="9">
    <source>
        <dbReference type="PIRNR" id="PIRNR004682"/>
    </source>
</evidence>
<dbReference type="Gene3D" id="3.40.50.1000">
    <property type="entry name" value="HAD superfamily/HAD-like"/>
    <property type="match status" value="1"/>
</dbReference>
<dbReference type="SUPFAM" id="SSF56784">
    <property type="entry name" value="HAD-like"/>
    <property type="match status" value="1"/>
</dbReference>
<evidence type="ECO:0000256" key="2">
    <source>
        <dbReference type="ARBA" id="ARBA00004496"/>
    </source>
</evidence>
<dbReference type="InterPro" id="IPR006543">
    <property type="entry name" value="Histidinol-phos"/>
</dbReference>
<dbReference type="InterPro" id="IPR036412">
    <property type="entry name" value="HAD-like_sf"/>
</dbReference>
<evidence type="ECO:0000256" key="1">
    <source>
        <dbReference type="ARBA" id="ARBA00001946"/>
    </source>
</evidence>
<feature type="binding site" evidence="12">
    <location>
        <position position="137"/>
    </location>
    <ligand>
        <name>Mg(2+)</name>
        <dbReference type="ChEBI" id="CHEBI:18420"/>
    </ligand>
</feature>
<dbReference type="InterPro" id="IPR006549">
    <property type="entry name" value="HAD-SF_hydro_IIIA"/>
</dbReference>
<reference evidence="15" key="2">
    <citation type="submission" date="2016-10" db="EMBL/GenBank/DDBJ databases">
        <authorList>
            <person name="Varghese N."/>
            <person name="Submissions S."/>
        </authorList>
    </citation>
    <scope>NUCLEOTIDE SEQUENCE [LARGE SCALE GENOMIC DNA]</scope>
    <source>
        <strain evidence="15">NLAE-zl-C202</strain>
    </source>
</reference>
<evidence type="ECO:0000256" key="6">
    <source>
        <dbReference type="ARBA" id="ARBA00022801"/>
    </source>
</evidence>
<gene>
    <name evidence="13" type="ORF">GA560_05260</name>
    <name evidence="14" type="ORF">SAMN05216250_17410</name>
</gene>
<name>A0A1I5F4P8_9BACE</name>
<reference evidence="14" key="1">
    <citation type="submission" date="2016-10" db="EMBL/GenBank/DDBJ databases">
        <authorList>
            <person name="de Groot N.N."/>
        </authorList>
    </citation>
    <scope>NUCLEOTIDE SEQUENCE [LARGE SCALE GENOMIC DNA]</scope>
    <source>
        <strain evidence="14">NLAE-zl-C202</strain>
    </source>
</reference>
<dbReference type="InterPro" id="IPR004446">
    <property type="entry name" value="Heptose_bisP_phosphatase"/>
</dbReference>
<feature type="binding site" evidence="12">
    <location>
        <position position="17"/>
    </location>
    <ligand>
        <name>Mg(2+)</name>
        <dbReference type="ChEBI" id="CHEBI:18420"/>
    </ligand>
</feature>
<dbReference type="Proteomes" id="UP000183766">
    <property type="component" value="Unassembled WGS sequence"/>
</dbReference>
<dbReference type="EMBL" id="FOUM01000074">
    <property type="protein sequence ID" value="SFO18596.1"/>
    <property type="molecule type" value="Genomic_DNA"/>
</dbReference>
<dbReference type="NCBIfam" id="TIGR01656">
    <property type="entry name" value="Histidinol-ppas"/>
    <property type="match status" value="1"/>
</dbReference>
<dbReference type="EMBL" id="WDER01000009">
    <property type="protein sequence ID" value="KAB6085403.1"/>
    <property type="molecule type" value="Genomic_DNA"/>
</dbReference>
<proteinExistence type="inferred from homology"/>
<dbReference type="InterPro" id="IPR013954">
    <property type="entry name" value="PNK3P"/>
</dbReference>
<dbReference type="Pfam" id="PF08645">
    <property type="entry name" value="PNK3P"/>
    <property type="match status" value="1"/>
</dbReference>
<keyword evidence="12" id="KW-0460">Magnesium</keyword>
<accession>A0A1I5F4P8</accession>
<sequence length="168" mass="19106">MLLKDIDITGYSTILLDRDGTLNRQRQGDYVKCWEEFEFLPEVLNTLARFALTAKYIFVVTNQRGVGKGYMTEQQLSDIHSQMISEIEAVGGRIDKVYYSVGVSDEDLTRKPNVGMWQQICLDYPDINVATTLMIGDGDCDMAFAHNCGIDFIKVDRQQVVFIKETTD</sequence>
<evidence type="ECO:0000313" key="14">
    <source>
        <dbReference type="EMBL" id="SFO18596.1"/>
    </source>
</evidence>
<evidence type="ECO:0000256" key="10">
    <source>
        <dbReference type="PIRSR" id="PIRSR004682-1"/>
    </source>
</evidence>
<dbReference type="PANTHER" id="PTHR42891">
    <property type="entry name" value="D-GLYCERO-BETA-D-MANNO-HEPTOSE-1,7-BISPHOSPHATE 7-PHOSPHATASE"/>
    <property type="match status" value="1"/>
</dbReference>
<protein>
    <recommendedName>
        <fullName evidence="8 9">D,D-heptose 1,7-bisphosphate phosphatase</fullName>
        <ecNumber evidence="9">3.1.3.-</ecNumber>
    </recommendedName>
</protein>
<feature type="binding site" evidence="12">
    <location>
        <position position="19"/>
    </location>
    <ligand>
        <name>Mg(2+)</name>
        <dbReference type="ChEBI" id="CHEBI:18420"/>
    </ligand>
</feature>
<organism evidence="14 15">
    <name type="scientific">Bacteroides xylanisolvens</name>
    <dbReference type="NCBI Taxonomy" id="371601"/>
    <lineage>
        <taxon>Bacteria</taxon>
        <taxon>Pseudomonadati</taxon>
        <taxon>Bacteroidota</taxon>
        <taxon>Bacteroidia</taxon>
        <taxon>Bacteroidales</taxon>
        <taxon>Bacteroidaceae</taxon>
        <taxon>Bacteroides</taxon>
    </lineage>
</organism>
<evidence type="ECO:0000256" key="7">
    <source>
        <dbReference type="ARBA" id="ARBA00023277"/>
    </source>
</evidence>
<evidence type="ECO:0000256" key="8">
    <source>
        <dbReference type="ARBA" id="ARBA00031828"/>
    </source>
</evidence>
<keyword evidence="7 9" id="KW-0119">Carbohydrate metabolism</keyword>
<dbReference type="EC" id="3.1.3.-" evidence="9"/>
<evidence type="ECO:0000256" key="4">
    <source>
        <dbReference type="ARBA" id="ARBA00022490"/>
    </source>
</evidence>
<keyword evidence="6 9" id="KW-0378">Hydrolase</keyword>
<evidence type="ECO:0000256" key="12">
    <source>
        <dbReference type="PIRSR" id="PIRSR004682-4"/>
    </source>
</evidence>
<dbReference type="Proteomes" id="UP000474077">
    <property type="component" value="Unassembled WGS sequence"/>
</dbReference>
<keyword evidence="4 9" id="KW-0963">Cytoplasm</keyword>
<evidence type="ECO:0000256" key="5">
    <source>
        <dbReference type="ARBA" id="ARBA00022723"/>
    </source>
</evidence>
<evidence type="ECO:0000256" key="3">
    <source>
        <dbReference type="ARBA" id="ARBA00011245"/>
    </source>
</evidence>
<reference evidence="13 16" key="3">
    <citation type="journal article" date="2019" name="Nat. Med.">
        <title>A library of human gut bacterial isolates paired with longitudinal multiomics data enables mechanistic microbiome research.</title>
        <authorList>
            <person name="Poyet M."/>
            <person name="Groussin M."/>
            <person name="Gibbons S.M."/>
            <person name="Avila-Pacheco J."/>
            <person name="Jiang X."/>
            <person name="Kearney S.M."/>
            <person name="Perrotta A.R."/>
            <person name="Berdy B."/>
            <person name="Zhao S."/>
            <person name="Lieberman T.D."/>
            <person name="Swanson P.K."/>
            <person name="Smith M."/>
            <person name="Roesemann S."/>
            <person name="Alexander J.E."/>
            <person name="Rich S.A."/>
            <person name="Livny J."/>
            <person name="Vlamakis H."/>
            <person name="Clish C."/>
            <person name="Bullock K."/>
            <person name="Deik A."/>
            <person name="Scott J."/>
            <person name="Pierce K.A."/>
            <person name="Xavier R.J."/>
            <person name="Alm E.J."/>
        </authorList>
    </citation>
    <scope>NUCLEOTIDE SEQUENCE [LARGE SCALE GENOMIC DNA]</scope>
    <source>
        <strain evidence="13 16">BIOML-A73</strain>
    </source>
</reference>
<dbReference type="NCBIfam" id="TIGR01662">
    <property type="entry name" value="HAD-SF-IIIA"/>
    <property type="match status" value="1"/>
</dbReference>
<dbReference type="GO" id="GO:0005975">
    <property type="term" value="P:carbohydrate metabolic process"/>
    <property type="evidence" value="ECO:0007669"/>
    <property type="project" value="InterPro"/>
</dbReference>
<feature type="site" description="Stabilizes the phosphoryl group" evidence="11">
    <location>
        <position position="111"/>
    </location>
</feature>
<dbReference type="GO" id="GO:0016791">
    <property type="term" value="F:phosphatase activity"/>
    <property type="evidence" value="ECO:0007669"/>
    <property type="project" value="InterPro"/>
</dbReference>
<dbReference type="GO" id="GO:0005737">
    <property type="term" value="C:cytoplasm"/>
    <property type="evidence" value="ECO:0007669"/>
    <property type="project" value="UniProtKB-SubCell"/>
</dbReference>
<feature type="active site" description="Nucleophile" evidence="10">
    <location>
        <position position="17"/>
    </location>
</feature>
<feature type="active site" description="Proton donor" evidence="10">
    <location>
        <position position="19"/>
    </location>
</feature>
<feature type="site" description="Stabilizes the phosphoryl group" evidence="11">
    <location>
        <position position="61"/>
    </location>
</feature>
<dbReference type="PANTHER" id="PTHR42891:SF1">
    <property type="entry name" value="D-GLYCERO-BETA-D-MANNO-HEPTOSE-1,7-BISPHOSPHATE 7-PHOSPHATASE"/>
    <property type="match status" value="1"/>
</dbReference>
<feature type="site" description="Contributes to substrate recognition" evidence="11">
    <location>
        <position position="110"/>
    </location>
</feature>
<evidence type="ECO:0000313" key="16">
    <source>
        <dbReference type="Proteomes" id="UP000474077"/>
    </source>
</evidence>
<evidence type="ECO:0000256" key="11">
    <source>
        <dbReference type="PIRSR" id="PIRSR004682-3"/>
    </source>
</evidence>
<evidence type="ECO:0000313" key="15">
    <source>
        <dbReference type="Proteomes" id="UP000183766"/>
    </source>
</evidence>
<comment type="subcellular location">
    <subcellularLocation>
        <location evidence="2 9">Cytoplasm</location>
    </subcellularLocation>
</comment>
<dbReference type="GO" id="GO:0046872">
    <property type="term" value="F:metal ion binding"/>
    <property type="evidence" value="ECO:0007669"/>
    <property type="project" value="UniProtKB-KW"/>
</dbReference>